<reference evidence="1" key="1">
    <citation type="submission" date="2018-05" db="EMBL/GenBank/DDBJ databases">
        <authorList>
            <person name="Lanie J.A."/>
            <person name="Ng W.-L."/>
            <person name="Kazmierczak K.M."/>
            <person name="Andrzejewski T.M."/>
            <person name="Davidsen T.M."/>
            <person name="Wayne K.J."/>
            <person name="Tettelin H."/>
            <person name="Glass J.I."/>
            <person name="Rusch D."/>
            <person name="Podicherti R."/>
            <person name="Tsui H.-C.T."/>
            <person name="Winkler M.E."/>
        </authorList>
    </citation>
    <scope>NUCLEOTIDE SEQUENCE</scope>
    <source>
        <strain evidence="1">KNB</strain>
    </source>
</reference>
<gene>
    <name evidence="1" type="ORF">NITFAB_0954</name>
</gene>
<dbReference type="EMBL" id="LS423452">
    <property type="protein sequence ID" value="SPS05364.1"/>
    <property type="molecule type" value="Genomic_DNA"/>
</dbReference>
<name>A0A2X0RCL1_9PROT</name>
<evidence type="ECO:0000313" key="1">
    <source>
        <dbReference type="EMBL" id="SPS05364.1"/>
    </source>
</evidence>
<organism evidence="1">
    <name type="scientific">Candidatus Nitrotoga fabula</name>
    <dbReference type="NCBI Taxonomy" id="2182327"/>
    <lineage>
        <taxon>Bacteria</taxon>
        <taxon>Pseudomonadati</taxon>
        <taxon>Pseudomonadota</taxon>
        <taxon>Betaproteobacteria</taxon>
        <taxon>Nitrosomonadales</taxon>
        <taxon>Gallionellaceae</taxon>
        <taxon>Candidatus Nitrotoga</taxon>
    </lineage>
</organism>
<protein>
    <submittedName>
        <fullName evidence="1">Uncharacterized protein</fullName>
    </submittedName>
</protein>
<proteinExistence type="predicted"/>
<sequence length="58" mass="6074">MLTAKNASVLAPYGTMKLISLATKVGNGKVHLPLLAPYGSVKFIPLATKQAKVPSPIK</sequence>
<dbReference type="AlphaFoldDB" id="A0A2X0RCL1"/>
<accession>A0A2X0RCL1</accession>